<proteinExistence type="predicted"/>
<name>A0A1E5QJB4_9CYAN</name>
<protein>
    <submittedName>
        <fullName evidence="2">Uncharacterized protein</fullName>
    </submittedName>
</protein>
<accession>A0A1E5QJB4</accession>
<feature type="region of interest" description="Disordered" evidence="1">
    <location>
        <begin position="1"/>
        <end position="87"/>
    </location>
</feature>
<dbReference type="EMBL" id="MJGC01000066">
    <property type="protein sequence ID" value="OEJ74433.1"/>
    <property type="molecule type" value="Genomic_DNA"/>
</dbReference>
<organism evidence="2">
    <name type="scientific">Desertifilum tharense IPPAS B-1220</name>
    <dbReference type="NCBI Taxonomy" id="1781255"/>
    <lineage>
        <taxon>Bacteria</taxon>
        <taxon>Bacillati</taxon>
        <taxon>Cyanobacteriota</taxon>
        <taxon>Cyanophyceae</taxon>
        <taxon>Desertifilales</taxon>
        <taxon>Desertifilaceae</taxon>
        <taxon>Desertifilum</taxon>
    </lineage>
</organism>
<evidence type="ECO:0000313" key="2">
    <source>
        <dbReference type="EMBL" id="OEJ74433.1"/>
    </source>
</evidence>
<evidence type="ECO:0000256" key="1">
    <source>
        <dbReference type="SAM" id="MobiDB-lite"/>
    </source>
</evidence>
<dbReference type="AlphaFoldDB" id="A0A1E5QJB4"/>
<feature type="compositionally biased region" description="Polar residues" evidence="1">
    <location>
        <begin position="54"/>
        <end position="73"/>
    </location>
</feature>
<sequence length="87" mass="9634">MSQNQPNSEDNFDAQRQADAIAIGEEEARNIDVESDYEASKQYSEGVSEEEAQAATSPKQNPAQVQARSQSTPDEFRKMAQEVQPNS</sequence>
<gene>
    <name evidence="2" type="ORF">BH720_14515</name>
</gene>
<reference evidence="2" key="1">
    <citation type="submission" date="2016-09" db="EMBL/GenBank/DDBJ databases">
        <title>Draft genome of thermotolerant cyanobacterium Desertifilum sp. strain IPPAS B-1220.</title>
        <authorList>
            <person name="Sinetova M.A."/>
            <person name="Bolakhan K."/>
            <person name="Zayadan B.K."/>
            <person name="Mironov K.S."/>
            <person name="Ustinova V."/>
            <person name="Kupriyanova E.V."/>
            <person name="Sidorov R.A."/>
            <person name="Skrypnik A.N."/>
            <person name="Gogoleva N.E."/>
            <person name="Gogolev Y.V."/>
            <person name="Los D.A."/>
        </authorList>
    </citation>
    <scope>NUCLEOTIDE SEQUENCE [LARGE SCALE GENOMIC DNA]</scope>
    <source>
        <strain evidence="2">IPPAS B-1220</strain>
    </source>
</reference>
<dbReference type="RefSeq" id="WP_069967931.1">
    <property type="nucleotide sequence ID" value="NZ_CM124774.1"/>
</dbReference>
<comment type="caution">
    <text evidence="2">The sequence shown here is derived from an EMBL/GenBank/DDBJ whole genome shotgun (WGS) entry which is preliminary data.</text>
</comment>